<organism evidence="3 4">
    <name type="scientific">Faecalicatena orotica</name>
    <dbReference type="NCBI Taxonomy" id="1544"/>
    <lineage>
        <taxon>Bacteria</taxon>
        <taxon>Bacillati</taxon>
        <taxon>Bacillota</taxon>
        <taxon>Clostridia</taxon>
        <taxon>Lachnospirales</taxon>
        <taxon>Lachnospiraceae</taxon>
        <taxon>Faecalicatena</taxon>
    </lineage>
</organism>
<dbReference type="AlphaFoldDB" id="A0A2Y9BN24"/>
<feature type="domain" description="DUF218" evidence="2">
    <location>
        <begin position="51"/>
        <end position="182"/>
    </location>
</feature>
<dbReference type="CDD" id="cd06259">
    <property type="entry name" value="YdcF-like"/>
    <property type="match status" value="1"/>
</dbReference>
<name>A0A2Y9BN24_9FIRM</name>
<keyword evidence="1" id="KW-0472">Membrane</keyword>
<dbReference type="GO" id="GO:0005886">
    <property type="term" value="C:plasma membrane"/>
    <property type="evidence" value="ECO:0007669"/>
    <property type="project" value="TreeGrafter"/>
</dbReference>
<dbReference type="Pfam" id="PF02698">
    <property type="entry name" value="DUF218"/>
    <property type="match status" value="1"/>
</dbReference>
<dbReference type="InterPro" id="IPR003848">
    <property type="entry name" value="DUF218"/>
</dbReference>
<evidence type="ECO:0000256" key="1">
    <source>
        <dbReference type="SAM" id="Phobius"/>
    </source>
</evidence>
<keyword evidence="1" id="KW-1133">Transmembrane helix</keyword>
<dbReference type="Proteomes" id="UP000245845">
    <property type="component" value="Unassembled WGS sequence"/>
</dbReference>
<gene>
    <name evidence="3" type="ORF">A8806_115102</name>
</gene>
<dbReference type="Gene3D" id="3.40.50.620">
    <property type="entry name" value="HUPs"/>
    <property type="match status" value="1"/>
</dbReference>
<dbReference type="InterPro" id="IPR051599">
    <property type="entry name" value="Cell_Envelope_Assoc"/>
</dbReference>
<feature type="transmembrane region" description="Helical" evidence="1">
    <location>
        <begin position="12"/>
        <end position="31"/>
    </location>
</feature>
<sequence>MKRWSMSILKILVVIFLVGTAIMLGINFYVVRSAKDRLVTKGHTDSTIHADCILVLGAGIRADGSPTPMLKDRLDTAIEVYKSGAAPKLLMSGDHSREDYDEVQTMKDYAIDKGVPSEDIFMDHAGFSTYESLYRARDIFQAQNIVIVTQKYHLYRALYTAEALSLQALGVPADTKTYGGQTYRDLREILARNKDFLTSIYKPKPTYLGDTIPVNGNGNITND</sequence>
<reference evidence="3 4" key="1">
    <citation type="submission" date="2018-05" db="EMBL/GenBank/DDBJ databases">
        <title>The Hungate 1000. A catalogue of reference genomes from the rumen microbiome.</title>
        <authorList>
            <person name="Kelly W."/>
        </authorList>
    </citation>
    <scope>NUCLEOTIDE SEQUENCE [LARGE SCALE GENOMIC DNA]</scope>
    <source>
        <strain evidence="3 4">NLAE-zl-C242</strain>
    </source>
</reference>
<keyword evidence="4" id="KW-1185">Reference proteome</keyword>
<evidence type="ECO:0000313" key="3">
    <source>
        <dbReference type="EMBL" id="PWJ23168.1"/>
    </source>
</evidence>
<accession>A0A2Y9BN24</accession>
<dbReference type="InterPro" id="IPR014729">
    <property type="entry name" value="Rossmann-like_a/b/a_fold"/>
</dbReference>
<evidence type="ECO:0000259" key="2">
    <source>
        <dbReference type="Pfam" id="PF02698"/>
    </source>
</evidence>
<comment type="caution">
    <text evidence="3">The sequence shown here is derived from an EMBL/GenBank/DDBJ whole genome shotgun (WGS) entry which is preliminary data.</text>
</comment>
<proteinExistence type="predicted"/>
<keyword evidence="1" id="KW-0812">Transmembrane</keyword>
<dbReference type="RefSeq" id="WP_109733157.1">
    <property type="nucleotide sequence ID" value="NZ_BAAACK010000023.1"/>
</dbReference>
<dbReference type="EMBL" id="QGDL01000015">
    <property type="protein sequence ID" value="PWJ23168.1"/>
    <property type="molecule type" value="Genomic_DNA"/>
</dbReference>
<protein>
    <submittedName>
        <fullName evidence="3">Vancomycin permeability regulator SanA</fullName>
    </submittedName>
</protein>
<dbReference type="PANTHER" id="PTHR30336:SF6">
    <property type="entry name" value="INTEGRAL MEMBRANE PROTEIN"/>
    <property type="match status" value="1"/>
</dbReference>
<dbReference type="OrthoDB" id="9782395at2"/>
<dbReference type="PANTHER" id="PTHR30336">
    <property type="entry name" value="INNER MEMBRANE PROTEIN, PROBABLE PERMEASE"/>
    <property type="match status" value="1"/>
</dbReference>
<evidence type="ECO:0000313" key="4">
    <source>
        <dbReference type="Proteomes" id="UP000245845"/>
    </source>
</evidence>